<dbReference type="EMBL" id="JAUEPS010000027">
    <property type="protein sequence ID" value="KAK0454175.1"/>
    <property type="molecule type" value="Genomic_DNA"/>
</dbReference>
<dbReference type="Pfam" id="PF14223">
    <property type="entry name" value="Retrotran_gag_2"/>
    <property type="match status" value="1"/>
</dbReference>
<gene>
    <name evidence="1" type="ORF">EV420DRAFT_1273191</name>
</gene>
<organism evidence="1 2">
    <name type="scientific">Armillaria tabescens</name>
    <name type="common">Ringless honey mushroom</name>
    <name type="synonym">Agaricus tabescens</name>
    <dbReference type="NCBI Taxonomy" id="1929756"/>
    <lineage>
        <taxon>Eukaryota</taxon>
        <taxon>Fungi</taxon>
        <taxon>Dikarya</taxon>
        <taxon>Basidiomycota</taxon>
        <taxon>Agaricomycotina</taxon>
        <taxon>Agaricomycetes</taxon>
        <taxon>Agaricomycetidae</taxon>
        <taxon>Agaricales</taxon>
        <taxon>Marasmiineae</taxon>
        <taxon>Physalacriaceae</taxon>
        <taxon>Desarmillaria</taxon>
    </lineage>
</organism>
<name>A0AA39N1X4_ARMTA</name>
<dbReference type="RefSeq" id="XP_060328563.1">
    <property type="nucleotide sequence ID" value="XM_060467744.1"/>
</dbReference>
<sequence length="114" mass="12610">MSTTLSADFTALLNVPKLTIDGSNWLIFRFCLEISIESKGVWGHFDGTSPSPPNPPPSGDAAAITALNEWLKKEKEAHHYLAQKLEDSTLTELLRLTSVAEMWTALSRQVHCSQ</sequence>
<accession>A0AA39N1X4</accession>
<protein>
    <submittedName>
        <fullName evidence="1">Uncharacterized protein</fullName>
    </submittedName>
</protein>
<proteinExistence type="predicted"/>
<dbReference type="GeneID" id="85351292"/>
<keyword evidence="2" id="KW-1185">Reference proteome</keyword>
<dbReference type="Proteomes" id="UP001175211">
    <property type="component" value="Unassembled WGS sequence"/>
</dbReference>
<evidence type="ECO:0000313" key="2">
    <source>
        <dbReference type="Proteomes" id="UP001175211"/>
    </source>
</evidence>
<evidence type="ECO:0000313" key="1">
    <source>
        <dbReference type="EMBL" id="KAK0454175.1"/>
    </source>
</evidence>
<comment type="caution">
    <text evidence="1">The sequence shown here is derived from an EMBL/GenBank/DDBJ whole genome shotgun (WGS) entry which is preliminary data.</text>
</comment>
<reference evidence="1" key="1">
    <citation type="submission" date="2023-06" db="EMBL/GenBank/DDBJ databases">
        <authorList>
            <consortium name="Lawrence Berkeley National Laboratory"/>
            <person name="Ahrendt S."/>
            <person name="Sahu N."/>
            <person name="Indic B."/>
            <person name="Wong-Bajracharya J."/>
            <person name="Merenyi Z."/>
            <person name="Ke H.-M."/>
            <person name="Monk M."/>
            <person name="Kocsube S."/>
            <person name="Drula E."/>
            <person name="Lipzen A."/>
            <person name="Balint B."/>
            <person name="Henrissat B."/>
            <person name="Andreopoulos B."/>
            <person name="Martin F.M."/>
            <person name="Harder C.B."/>
            <person name="Rigling D."/>
            <person name="Ford K.L."/>
            <person name="Foster G.D."/>
            <person name="Pangilinan J."/>
            <person name="Papanicolaou A."/>
            <person name="Barry K."/>
            <person name="LaButti K."/>
            <person name="Viragh M."/>
            <person name="Koriabine M."/>
            <person name="Yan M."/>
            <person name="Riley R."/>
            <person name="Champramary S."/>
            <person name="Plett K.L."/>
            <person name="Tsai I.J."/>
            <person name="Slot J."/>
            <person name="Sipos G."/>
            <person name="Plett J."/>
            <person name="Nagy L.G."/>
            <person name="Grigoriev I.V."/>
        </authorList>
    </citation>
    <scope>NUCLEOTIDE SEQUENCE</scope>
    <source>
        <strain evidence="1">CCBAS 213</strain>
    </source>
</reference>
<dbReference type="AlphaFoldDB" id="A0AA39N1X4"/>